<organism evidence="3 4">
    <name type="scientific">Mycena indigotica</name>
    <dbReference type="NCBI Taxonomy" id="2126181"/>
    <lineage>
        <taxon>Eukaryota</taxon>
        <taxon>Fungi</taxon>
        <taxon>Dikarya</taxon>
        <taxon>Basidiomycota</taxon>
        <taxon>Agaricomycotina</taxon>
        <taxon>Agaricomycetes</taxon>
        <taxon>Agaricomycetidae</taxon>
        <taxon>Agaricales</taxon>
        <taxon>Marasmiineae</taxon>
        <taxon>Mycenaceae</taxon>
        <taxon>Mycena</taxon>
    </lineage>
</organism>
<feature type="coiled-coil region" evidence="1">
    <location>
        <begin position="193"/>
        <end position="230"/>
    </location>
</feature>
<dbReference type="Proteomes" id="UP000636479">
    <property type="component" value="Unassembled WGS sequence"/>
</dbReference>
<reference evidence="3" key="1">
    <citation type="submission" date="2020-05" db="EMBL/GenBank/DDBJ databases">
        <title>Mycena genomes resolve the evolution of fungal bioluminescence.</title>
        <authorList>
            <person name="Tsai I.J."/>
        </authorList>
    </citation>
    <scope>NUCLEOTIDE SEQUENCE</scope>
    <source>
        <strain evidence="3">171206Taipei</strain>
    </source>
</reference>
<comment type="caution">
    <text evidence="3">The sequence shown here is derived from an EMBL/GenBank/DDBJ whole genome shotgun (WGS) entry which is preliminary data.</text>
</comment>
<feature type="compositionally biased region" description="Acidic residues" evidence="2">
    <location>
        <begin position="71"/>
        <end position="85"/>
    </location>
</feature>
<dbReference type="AlphaFoldDB" id="A0A8H6W8L1"/>
<feature type="compositionally biased region" description="Polar residues" evidence="2">
    <location>
        <begin position="384"/>
        <end position="404"/>
    </location>
</feature>
<evidence type="ECO:0000313" key="4">
    <source>
        <dbReference type="Proteomes" id="UP000636479"/>
    </source>
</evidence>
<dbReference type="OrthoDB" id="3258416at2759"/>
<accession>A0A8H6W8L1</accession>
<keyword evidence="1" id="KW-0175">Coiled coil</keyword>
<evidence type="ECO:0000256" key="2">
    <source>
        <dbReference type="SAM" id="MobiDB-lite"/>
    </source>
</evidence>
<proteinExistence type="predicted"/>
<evidence type="ECO:0000313" key="3">
    <source>
        <dbReference type="EMBL" id="KAF7307036.1"/>
    </source>
</evidence>
<gene>
    <name evidence="3" type="ORF">MIND_00496700</name>
</gene>
<feature type="region of interest" description="Disordered" evidence="2">
    <location>
        <begin position="43"/>
        <end position="185"/>
    </location>
</feature>
<dbReference type="EMBL" id="JACAZF010000004">
    <property type="protein sequence ID" value="KAF7307036.1"/>
    <property type="molecule type" value="Genomic_DNA"/>
</dbReference>
<dbReference type="GeneID" id="59344279"/>
<feature type="region of interest" description="Disordered" evidence="2">
    <location>
        <begin position="423"/>
        <end position="447"/>
    </location>
</feature>
<feature type="compositionally biased region" description="Pro residues" evidence="2">
    <location>
        <begin position="426"/>
        <end position="435"/>
    </location>
</feature>
<feature type="region of interest" description="Disordered" evidence="2">
    <location>
        <begin position="363"/>
        <end position="404"/>
    </location>
</feature>
<evidence type="ECO:0000256" key="1">
    <source>
        <dbReference type="SAM" id="Coils"/>
    </source>
</evidence>
<keyword evidence="4" id="KW-1185">Reference proteome</keyword>
<name>A0A8H6W8L1_9AGAR</name>
<feature type="compositionally biased region" description="Polar residues" evidence="2">
    <location>
        <begin position="436"/>
        <end position="447"/>
    </location>
</feature>
<dbReference type="RefSeq" id="XP_037222055.1">
    <property type="nucleotide sequence ID" value="XM_037361763.1"/>
</dbReference>
<feature type="compositionally biased region" description="Polar residues" evidence="2">
    <location>
        <begin position="471"/>
        <end position="487"/>
    </location>
</feature>
<feature type="region of interest" description="Disordered" evidence="2">
    <location>
        <begin position="282"/>
        <end position="307"/>
    </location>
</feature>
<feature type="region of interest" description="Disordered" evidence="2">
    <location>
        <begin position="459"/>
        <end position="502"/>
    </location>
</feature>
<sequence>MPTLPSRKAMEEMKRPEIQKLCKDNNIKANLKTDALIELLLDKKTESTTPVTRTRRAVSTRHSSMIVHEADEQEEDHEEETENQPEPEPANESSVVPARSRKKAKETQTRLGVGRPAVAGGSGPRAVTKSVSVSKGKRGKSSRVVKPAQETIPEEVEDADSPLVPTESEPVAGPSEPTEEPSASISTIVESALQPLTRQLQSLQAELQQVRKEVAAIQALEQKIAALTASNSAQAATIASLQADLRTLQEGNVIAMNPRLIITNPSTPQLRSPLPQVNRPSKLTNNADLPNPGIAPTLLGKRSRDSTASNMTGIIEDGEQHSLSDAELANAVVRPTKKRPKLDEDADIVSGADGPAFAVYTGEEEPYVDPPPPTQRLPDFYGPSSPSASGLDRQTTSTQNATENQHPFTFAFTPTPADVPFDMPNFPYPEAPTSPSPAGTSNANPSLLRQGERTDIFQSFGLPAPTRPRSRLTSASTHRSTADNATLNKPEDAPSYGLRDALPDLDSQSALTRTMYGTESDDRFGDFGFQGVASAATGIWPGGRF</sequence>
<protein>
    <submittedName>
        <fullName evidence="3">Uncharacterized protein</fullName>
    </submittedName>
</protein>